<feature type="non-terminal residue" evidence="6">
    <location>
        <position position="1"/>
    </location>
</feature>
<keyword evidence="7" id="KW-1185">Reference proteome</keyword>
<feature type="domain" description="Ig-like" evidence="5">
    <location>
        <begin position="29"/>
        <end position="109"/>
    </location>
</feature>
<dbReference type="InterPro" id="IPR044023">
    <property type="entry name" value="Ig_7"/>
</dbReference>
<name>A0A941F894_9BACT</name>
<reference evidence="6" key="1">
    <citation type="journal article" date="2018" name="Int. J. Syst. Evol. Microbiol.">
        <title>Carboxylicivirga sediminis sp. nov., isolated from coastal sediment.</title>
        <authorList>
            <person name="Wang F.Q."/>
            <person name="Ren L.H."/>
            <person name="Zou R.J."/>
            <person name="Sun Y.Z."/>
            <person name="Liu X.J."/>
            <person name="Jiang F."/>
            <person name="Liu L.J."/>
        </authorList>
    </citation>
    <scope>NUCLEOTIDE SEQUENCE</scope>
    <source>
        <strain evidence="6">JR1</strain>
    </source>
</reference>
<evidence type="ECO:0000313" key="7">
    <source>
        <dbReference type="Proteomes" id="UP000679220"/>
    </source>
</evidence>
<dbReference type="InterPro" id="IPR007110">
    <property type="entry name" value="Ig-like_dom"/>
</dbReference>
<dbReference type="Pfam" id="PF19081">
    <property type="entry name" value="Ig_7"/>
    <property type="match status" value="1"/>
</dbReference>
<keyword evidence="4" id="KW-0393">Immunoglobulin domain</keyword>
<dbReference type="SUPFAM" id="SSF48726">
    <property type="entry name" value="Immunoglobulin"/>
    <property type="match status" value="1"/>
</dbReference>
<evidence type="ECO:0000256" key="1">
    <source>
        <dbReference type="ARBA" id="ARBA00022729"/>
    </source>
</evidence>
<dbReference type="EMBL" id="JAGTAR010000102">
    <property type="protein sequence ID" value="MBR8538417.1"/>
    <property type="molecule type" value="Genomic_DNA"/>
</dbReference>
<keyword evidence="2" id="KW-1015">Disulfide bond</keyword>
<dbReference type="PROSITE" id="PS50835">
    <property type="entry name" value="IG_LIKE"/>
    <property type="match status" value="1"/>
</dbReference>
<dbReference type="Proteomes" id="UP000679220">
    <property type="component" value="Unassembled WGS sequence"/>
</dbReference>
<dbReference type="AlphaFoldDB" id="A0A941F894"/>
<keyword evidence="1" id="KW-0732">Signal</keyword>
<dbReference type="InterPro" id="IPR052598">
    <property type="entry name" value="IgSF_CEA-related"/>
</dbReference>
<dbReference type="PANTHER" id="PTHR44337">
    <property type="entry name" value="CARCINOEMBRYONIC ANTIGEN-RELATED CELL ADHESION MOLECULE 8"/>
    <property type="match status" value="1"/>
</dbReference>
<dbReference type="InterPro" id="IPR036179">
    <property type="entry name" value="Ig-like_dom_sf"/>
</dbReference>
<dbReference type="PANTHER" id="PTHR44337:SF20">
    <property type="entry name" value="CARCINOEMBRYONIC ANTIGEN-RELATED CELL ADHESION MOLECULE 5-RELATED"/>
    <property type="match status" value="1"/>
</dbReference>
<evidence type="ECO:0000256" key="2">
    <source>
        <dbReference type="ARBA" id="ARBA00023157"/>
    </source>
</evidence>
<dbReference type="RefSeq" id="WP_212193440.1">
    <property type="nucleotide sequence ID" value="NZ_JAGTAR010000102.1"/>
</dbReference>
<sequence>GVHIFTLTVEDTNGCIGTATTSVTVNDNPVVAPSYNAPVCDGGSLVISANASGGSGTYTTYTWTKGGVVIGGETGATLTIDPADVTDNGTYGVTVEDSNGCTSTEVTVVVTIQALPVPTINGDAAETTTEWCEGDDITLTGGGGAPGATYSWLLPDGSTQNTAVLTINNADKATYEGTYTLTVTEGTCVSALDH</sequence>
<evidence type="ECO:0000256" key="4">
    <source>
        <dbReference type="ARBA" id="ARBA00023319"/>
    </source>
</evidence>
<keyword evidence="3" id="KW-0325">Glycoprotein</keyword>
<evidence type="ECO:0000256" key="3">
    <source>
        <dbReference type="ARBA" id="ARBA00023180"/>
    </source>
</evidence>
<dbReference type="Gene3D" id="2.60.40.10">
    <property type="entry name" value="Immunoglobulins"/>
    <property type="match status" value="2"/>
</dbReference>
<dbReference type="InterPro" id="IPR003599">
    <property type="entry name" value="Ig_sub"/>
</dbReference>
<feature type="non-terminal residue" evidence="6">
    <location>
        <position position="194"/>
    </location>
</feature>
<protein>
    <recommendedName>
        <fullName evidence="5">Ig-like domain-containing protein</fullName>
    </recommendedName>
</protein>
<accession>A0A941F894</accession>
<evidence type="ECO:0000313" key="6">
    <source>
        <dbReference type="EMBL" id="MBR8538417.1"/>
    </source>
</evidence>
<organism evidence="6 7">
    <name type="scientific">Carboxylicivirga sediminis</name>
    <dbReference type="NCBI Taxonomy" id="2006564"/>
    <lineage>
        <taxon>Bacteria</taxon>
        <taxon>Pseudomonadati</taxon>
        <taxon>Bacteroidota</taxon>
        <taxon>Bacteroidia</taxon>
        <taxon>Marinilabiliales</taxon>
        <taxon>Marinilabiliaceae</taxon>
        <taxon>Carboxylicivirga</taxon>
    </lineage>
</organism>
<gene>
    <name evidence="6" type="ORF">KDU71_22805</name>
</gene>
<reference evidence="6" key="2">
    <citation type="submission" date="2021-04" db="EMBL/GenBank/DDBJ databases">
        <authorList>
            <person name="Zhang T."/>
            <person name="Zhang Y."/>
            <person name="Lu D."/>
            <person name="Zuo D."/>
            <person name="Du Z."/>
        </authorList>
    </citation>
    <scope>NUCLEOTIDE SEQUENCE</scope>
    <source>
        <strain evidence="6">JR1</strain>
    </source>
</reference>
<dbReference type="SMART" id="SM00409">
    <property type="entry name" value="IG"/>
    <property type="match status" value="2"/>
</dbReference>
<comment type="caution">
    <text evidence="6">The sequence shown here is derived from an EMBL/GenBank/DDBJ whole genome shotgun (WGS) entry which is preliminary data.</text>
</comment>
<proteinExistence type="predicted"/>
<evidence type="ECO:0000259" key="5">
    <source>
        <dbReference type="PROSITE" id="PS50835"/>
    </source>
</evidence>
<dbReference type="InterPro" id="IPR013783">
    <property type="entry name" value="Ig-like_fold"/>
</dbReference>